<gene>
    <name evidence="2" type="ORF">OH818_11845</name>
</gene>
<evidence type="ECO:0000313" key="2">
    <source>
        <dbReference type="EMBL" id="WAP70643.1"/>
    </source>
</evidence>
<organism evidence="2 3">
    <name type="scientific">Jiella pelagia</name>
    <dbReference type="NCBI Taxonomy" id="2986949"/>
    <lineage>
        <taxon>Bacteria</taxon>
        <taxon>Pseudomonadati</taxon>
        <taxon>Pseudomonadota</taxon>
        <taxon>Alphaproteobacteria</taxon>
        <taxon>Hyphomicrobiales</taxon>
        <taxon>Aurantimonadaceae</taxon>
        <taxon>Jiella</taxon>
    </lineage>
</organism>
<sequence>MGDIVSSQGNLGGALAKADPSNTEWQRDLIVFTSNLMTVYELNGQADQACKSLKFALAVSDALLRKFSDHPEWLSDRTVLDQAMAERGAC</sequence>
<accession>A0ABY7C4L1</accession>
<dbReference type="RefSeq" id="WP_268883151.1">
    <property type="nucleotide sequence ID" value="NZ_CP114029.1"/>
</dbReference>
<protein>
    <submittedName>
        <fullName evidence="2">Uncharacterized protein</fullName>
    </submittedName>
</protein>
<dbReference type="EMBL" id="CP114029">
    <property type="protein sequence ID" value="WAP70643.1"/>
    <property type="molecule type" value="Genomic_DNA"/>
</dbReference>
<name>A0ABY7C4L1_9HYPH</name>
<dbReference type="Proteomes" id="UP001164020">
    <property type="component" value="Chromosome"/>
</dbReference>
<evidence type="ECO:0000313" key="3">
    <source>
        <dbReference type="Proteomes" id="UP001164020"/>
    </source>
</evidence>
<feature type="region of interest" description="Disordered" evidence="1">
    <location>
        <begin position="1"/>
        <end position="21"/>
    </location>
</feature>
<evidence type="ECO:0000256" key="1">
    <source>
        <dbReference type="SAM" id="MobiDB-lite"/>
    </source>
</evidence>
<proteinExistence type="predicted"/>
<keyword evidence="3" id="KW-1185">Reference proteome</keyword>
<reference evidence="2" key="1">
    <citation type="submission" date="2022-12" db="EMBL/GenBank/DDBJ databases">
        <title>Jiella pelagia sp. nov., isolated from phosphonate enriched culture of Northwest Pacific surface seawater.</title>
        <authorList>
            <person name="Shin D.Y."/>
            <person name="Hwang C.Y."/>
        </authorList>
    </citation>
    <scope>NUCLEOTIDE SEQUENCE</scope>
    <source>
        <strain evidence="2">HL-NP1</strain>
    </source>
</reference>